<evidence type="ECO:0000256" key="2">
    <source>
        <dbReference type="ARBA" id="ARBA00022475"/>
    </source>
</evidence>
<dbReference type="InterPro" id="IPR003691">
    <property type="entry name" value="FluC"/>
</dbReference>
<reference evidence="12 13" key="1">
    <citation type="submission" date="2020-08" db="EMBL/GenBank/DDBJ databases">
        <title>Croceimicrobium hydrocarbonivorans gen. nov., sp. nov., a novel marine bacterium isolated from a bacterial consortium that degrades polyethylene terephthalate.</title>
        <authorList>
            <person name="Liu R."/>
        </authorList>
    </citation>
    <scope>NUCLEOTIDE SEQUENCE [LARGE SCALE GENOMIC DNA]</scope>
    <source>
        <strain evidence="12 13">A20-9</strain>
    </source>
</reference>
<evidence type="ECO:0000256" key="9">
    <source>
        <dbReference type="ARBA" id="ARBA00035120"/>
    </source>
</evidence>
<evidence type="ECO:0000313" key="12">
    <source>
        <dbReference type="EMBL" id="QNR24454.1"/>
    </source>
</evidence>
<dbReference type="EMBL" id="CP060139">
    <property type="protein sequence ID" value="QNR24454.1"/>
    <property type="molecule type" value="Genomic_DNA"/>
</dbReference>
<keyword evidence="5 11" id="KW-1133">Transmembrane helix</keyword>
<evidence type="ECO:0000256" key="11">
    <source>
        <dbReference type="HAMAP-Rule" id="MF_00454"/>
    </source>
</evidence>
<comment type="similarity">
    <text evidence="9 11">Belongs to the fluoride channel Fluc/FEX (TC 1.A.43) family.</text>
</comment>
<dbReference type="PANTHER" id="PTHR28259">
    <property type="entry name" value="FLUORIDE EXPORT PROTEIN 1-RELATED"/>
    <property type="match status" value="1"/>
</dbReference>
<name>A0A7H0VFF6_9FLAO</name>
<dbReference type="AlphaFoldDB" id="A0A7H0VFF6"/>
<organism evidence="12 13">
    <name type="scientific">Croceimicrobium hydrocarbonivorans</name>
    <dbReference type="NCBI Taxonomy" id="2761580"/>
    <lineage>
        <taxon>Bacteria</taxon>
        <taxon>Pseudomonadati</taxon>
        <taxon>Bacteroidota</taxon>
        <taxon>Flavobacteriia</taxon>
        <taxon>Flavobacteriales</taxon>
        <taxon>Owenweeksiaceae</taxon>
        <taxon>Croceimicrobium</taxon>
    </lineage>
</organism>
<evidence type="ECO:0000256" key="7">
    <source>
        <dbReference type="ARBA" id="ARBA00023136"/>
    </source>
</evidence>
<feature type="binding site" evidence="11">
    <location>
        <position position="77"/>
    </location>
    <ligand>
        <name>Na(+)</name>
        <dbReference type="ChEBI" id="CHEBI:29101"/>
        <note>structural</note>
    </ligand>
</feature>
<keyword evidence="2 11" id="KW-1003">Cell membrane</keyword>
<protein>
    <recommendedName>
        <fullName evidence="11">Fluoride-specific ion channel FluC</fullName>
    </recommendedName>
</protein>
<dbReference type="Proteomes" id="UP000516305">
    <property type="component" value="Chromosome"/>
</dbReference>
<keyword evidence="7 11" id="KW-0472">Membrane</keyword>
<keyword evidence="13" id="KW-1185">Reference proteome</keyword>
<dbReference type="GO" id="GO:0140114">
    <property type="term" value="P:cellular detoxification of fluoride"/>
    <property type="evidence" value="ECO:0007669"/>
    <property type="project" value="UniProtKB-UniRule"/>
</dbReference>
<evidence type="ECO:0000256" key="3">
    <source>
        <dbReference type="ARBA" id="ARBA00022519"/>
    </source>
</evidence>
<dbReference type="GO" id="GO:0046872">
    <property type="term" value="F:metal ion binding"/>
    <property type="evidence" value="ECO:0007669"/>
    <property type="project" value="UniProtKB-KW"/>
</dbReference>
<evidence type="ECO:0000313" key="13">
    <source>
        <dbReference type="Proteomes" id="UP000516305"/>
    </source>
</evidence>
<dbReference type="PANTHER" id="PTHR28259:SF1">
    <property type="entry name" value="FLUORIDE EXPORT PROTEIN 1-RELATED"/>
    <property type="match status" value="1"/>
</dbReference>
<evidence type="ECO:0000256" key="5">
    <source>
        <dbReference type="ARBA" id="ARBA00022989"/>
    </source>
</evidence>
<dbReference type="KEGG" id="chyd:H4K34_01025"/>
<feature type="binding site" evidence="11">
    <location>
        <position position="74"/>
    </location>
    <ligand>
        <name>Na(+)</name>
        <dbReference type="ChEBI" id="CHEBI:29101"/>
        <note>structural</note>
    </ligand>
</feature>
<comment type="function">
    <text evidence="11">Fluoride-specific ion channel. Important for reducing fluoride concentration in the cell, thus reducing its toxicity.</text>
</comment>
<feature type="transmembrane region" description="Helical" evidence="11">
    <location>
        <begin position="32"/>
        <end position="54"/>
    </location>
</feature>
<keyword evidence="8 11" id="KW-0407">Ion channel</keyword>
<evidence type="ECO:0000256" key="4">
    <source>
        <dbReference type="ARBA" id="ARBA00022692"/>
    </source>
</evidence>
<gene>
    <name evidence="11" type="primary">fluC</name>
    <name evidence="11" type="synonym">crcB</name>
    <name evidence="12" type="ORF">H4K34_01025</name>
</gene>
<sequence>MNWLWVFLGGGLGSMARYAISKGSLHLFKEATFFPWATLISNTVACGLLAFFVYSIPDKLTENHRLFWIVGVCGGFSTFSTFSLENWILIEQKAWPFVAANILVSLGLGISIMMGMSRLSA</sequence>
<keyword evidence="11" id="KW-0813">Transport</keyword>
<keyword evidence="11" id="KW-0915">Sodium</keyword>
<keyword evidence="11" id="KW-0479">Metal-binding</keyword>
<accession>A0A7H0VFF6</accession>
<comment type="catalytic activity">
    <reaction evidence="10">
        <text>fluoride(in) = fluoride(out)</text>
        <dbReference type="Rhea" id="RHEA:76159"/>
        <dbReference type="ChEBI" id="CHEBI:17051"/>
    </reaction>
    <physiologicalReaction direction="left-to-right" evidence="10">
        <dbReference type="Rhea" id="RHEA:76160"/>
    </physiologicalReaction>
</comment>
<keyword evidence="4 11" id="KW-0812">Transmembrane</keyword>
<dbReference type="HAMAP" id="MF_00454">
    <property type="entry name" value="FluC"/>
    <property type="match status" value="1"/>
</dbReference>
<keyword evidence="3" id="KW-0997">Cell inner membrane</keyword>
<evidence type="ECO:0000256" key="8">
    <source>
        <dbReference type="ARBA" id="ARBA00023303"/>
    </source>
</evidence>
<dbReference type="GO" id="GO:0062054">
    <property type="term" value="F:fluoride channel activity"/>
    <property type="evidence" value="ECO:0007669"/>
    <property type="project" value="UniProtKB-UniRule"/>
</dbReference>
<dbReference type="GO" id="GO:0005886">
    <property type="term" value="C:plasma membrane"/>
    <property type="evidence" value="ECO:0007669"/>
    <property type="project" value="UniProtKB-SubCell"/>
</dbReference>
<evidence type="ECO:0000256" key="1">
    <source>
        <dbReference type="ARBA" id="ARBA00004651"/>
    </source>
</evidence>
<comment type="activity regulation">
    <text evidence="11">Na(+) is not transported, but it plays an essential structural role and its presence is essential for fluoride channel function.</text>
</comment>
<comment type="subcellular location">
    <subcellularLocation>
        <location evidence="1 11">Cell membrane</location>
        <topology evidence="1 11">Multi-pass membrane protein</topology>
    </subcellularLocation>
</comment>
<keyword evidence="6 11" id="KW-0406">Ion transport</keyword>
<feature type="transmembrane region" description="Helical" evidence="11">
    <location>
        <begin position="94"/>
        <end position="116"/>
    </location>
</feature>
<dbReference type="RefSeq" id="WP_210758981.1">
    <property type="nucleotide sequence ID" value="NZ_CP060139.1"/>
</dbReference>
<proteinExistence type="inferred from homology"/>
<evidence type="ECO:0000256" key="6">
    <source>
        <dbReference type="ARBA" id="ARBA00023065"/>
    </source>
</evidence>
<evidence type="ECO:0000256" key="10">
    <source>
        <dbReference type="ARBA" id="ARBA00035585"/>
    </source>
</evidence>
<feature type="transmembrane region" description="Helical" evidence="11">
    <location>
        <begin position="66"/>
        <end position="88"/>
    </location>
</feature>
<dbReference type="Pfam" id="PF02537">
    <property type="entry name" value="CRCB"/>
    <property type="match status" value="1"/>
</dbReference>